<keyword evidence="2" id="KW-1185">Reference proteome</keyword>
<evidence type="ECO:0000313" key="2">
    <source>
        <dbReference type="Proteomes" id="UP001597520"/>
    </source>
</evidence>
<proteinExistence type="predicted"/>
<sequence length="163" mass="17844">MAGHLPTATEDDIINEMEAIITHFSAAFPDATFVRQNIPEQPDPDTFVIVFQGESTSTETSLTYAAERDWQVIYVSGTDENDSANVMRALGRAEKLTVGDPKMVIPINDGSMRYMRVGNFGISQVAELEGGQKSGLGVLQTVVRKARDIQAYEKIMEAGVRST</sequence>
<accession>A0ABW5T0E9</accession>
<dbReference type="EMBL" id="JBHUML010000002">
    <property type="protein sequence ID" value="MFD2704632.1"/>
    <property type="molecule type" value="Genomic_DNA"/>
</dbReference>
<evidence type="ECO:0000313" key="1">
    <source>
        <dbReference type="EMBL" id="MFD2704632.1"/>
    </source>
</evidence>
<name>A0ABW5T0E9_9BACI</name>
<dbReference type="Proteomes" id="UP001597520">
    <property type="component" value="Unassembled WGS sequence"/>
</dbReference>
<gene>
    <name evidence="1" type="ORF">ACFSUB_04080</name>
</gene>
<dbReference type="RefSeq" id="WP_380711909.1">
    <property type="nucleotide sequence ID" value="NZ_JBHUML010000002.1"/>
</dbReference>
<organism evidence="1 2">
    <name type="scientific">Salibacterium lacus</name>
    <dbReference type="NCBI Taxonomy" id="1898109"/>
    <lineage>
        <taxon>Bacteria</taxon>
        <taxon>Bacillati</taxon>
        <taxon>Bacillota</taxon>
        <taxon>Bacilli</taxon>
        <taxon>Bacillales</taxon>
        <taxon>Bacillaceae</taxon>
    </lineage>
</organism>
<comment type="caution">
    <text evidence="1">The sequence shown here is derived from an EMBL/GenBank/DDBJ whole genome shotgun (WGS) entry which is preliminary data.</text>
</comment>
<protein>
    <submittedName>
        <fullName evidence="1">Uncharacterized protein</fullName>
    </submittedName>
</protein>
<reference evidence="2" key="1">
    <citation type="journal article" date="2019" name="Int. J. Syst. Evol. Microbiol.">
        <title>The Global Catalogue of Microorganisms (GCM) 10K type strain sequencing project: providing services to taxonomists for standard genome sequencing and annotation.</title>
        <authorList>
            <consortium name="The Broad Institute Genomics Platform"/>
            <consortium name="The Broad Institute Genome Sequencing Center for Infectious Disease"/>
            <person name="Wu L."/>
            <person name="Ma J."/>
        </authorList>
    </citation>
    <scope>NUCLEOTIDE SEQUENCE [LARGE SCALE GENOMIC DNA]</scope>
    <source>
        <strain evidence="2">KCTC 33792</strain>
    </source>
</reference>